<protein>
    <submittedName>
        <fullName evidence="2">Uncharacterized protein</fullName>
    </submittedName>
</protein>
<evidence type="ECO:0000313" key="2">
    <source>
        <dbReference type="EMBL" id="KAF2683950.1"/>
    </source>
</evidence>
<dbReference type="AlphaFoldDB" id="A0A6G1J179"/>
<feature type="compositionally biased region" description="Acidic residues" evidence="1">
    <location>
        <begin position="262"/>
        <end position="278"/>
    </location>
</feature>
<feature type="compositionally biased region" description="Pro residues" evidence="1">
    <location>
        <begin position="58"/>
        <end position="68"/>
    </location>
</feature>
<organism evidence="2 3">
    <name type="scientific">Lentithecium fluviatile CBS 122367</name>
    <dbReference type="NCBI Taxonomy" id="1168545"/>
    <lineage>
        <taxon>Eukaryota</taxon>
        <taxon>Fungi</taxon>
        <taxon>Dikarya</taxon>
        <taxon>Ascomycota</taxon>
        <taxon>Pezizomycotina</taxon>
        <taxon>Dothideomycetes</taxon>
        <taxon>Pleosporomycetidae</taxon>
        <taxon>Pleosporales</taxon>
        <taxon>Massarineae</taxon>
        <taxon>Lentitheciaceae</taxon>
        <taxon>Lentithecium</taxon>
    </lineage>
</organism>
<accession>A0A6G1J179</accession>
<sequence>MSTSAALPHLNGSCSVVPAEVQREADFLKSLLQVRDEVFTGKHPRIRLPAKVLEQVAPRPPQTAPPSRPTTNGTPNGVASSHLFPPRPESSLQQFPSPNEFASPAAHGSRPFSAKPASASSGIDPVLLTKSDHLIKAELKLKRQQIERILKDQFDKRGRANDEEREALDVESLLAEAQRLVKPVSGLRVSTANSDAAESFDENSYYSSKADSWSSEEVDRSQNNNADVAEPLTLQGKRATIEAQLTATKPNQAKHIEPTVIDLDEEPYEPADDIEIYEPEPARVHDEADESDYSPPPAELGPGDQRRGRGPESYGGVNGSSGQQSPAGLPPPIQNNRKRKREDKREEKRRQQANKRVIRSPEPYIKEEPQSPPPFASLHDPPSGKRRALQPPSSDVEVLPGREGSRTQPVYYREQEPSARTPRQFEEPLSPGIARVPQRRLEHDNQDLRRIASLQHARRPYSPAGGDLYAAPEPRHIRAASHAFAERPLEHPVYREASARPSGAPRYLERSPPHEYLSRAQSPMMMAPPPRRIVVDQYGNKYYAAPADARESVAPPIRRMEADPYYERAVTREPAMRASTRAELYEEDDIQRMLPPPPRRFVEATDVDMIEARPYRREASHRPVEMEYRPQEVLERRPVPQYEDMGPPREYMPARAYSVRPEVLRREVPEGYVRHESVQPGHVRVAAPRYREVSVVHQEPYEDRRYAFATPQSRRYVEDGASERPVEAAQDPYSAAEARRVSYRY</sequence>
<dbReference type="EMBL" id="MU005582">
    <property type="protein sequence ID" value="KAF2683950.1"/>
    <property type="molecule type" value="Genomic_DNA"/>
</dbReference>
<feature type="region of interest" description="Disordered" evidence="1">
    <location>
        <begin position="50"/>
        <end position="123"/>
    </location>
</feature>
<dbReference type="OrthoDB" id="5333304at2759"/>
<proteinExistence type="predicted"/>
<reference evidence="2" key="1">
    <citation type="journal article" date="2020" name="Stud. Mycol.">
        <title>101 Dothideomycetes genomes: a test case for predicting lifestyles and emergence of pathogens.</title>
        <authorList>
            <person name="Haridas S."/>
            <person name="Albert R."/>
            <person name="Binder M."/>
            <person name="Bloem J."/>
            <person name="Labutti K."/>
            <person name="Salamov A."/>
            <person name="Andreopoulos B."/>
            <person name="Baker S."/>
            <person name="Barry K."/>
            <person name="Bills G."/>
            <person name="Bluhm B."/>
            <person name="Cannon C."/>
            <person name="Castanera R."/>
            <person name="Culley D."/>
            <person name="Daum C."/>
            <person name="Ezra D."/>
            <person name="Gonzalez J."/>
            <person name="Henrissat B."/>
            <person name="Kuo A."/>
            <person name="Liang C."/>
            <person name="Lipzen A."/>
            <person name="Lutzoni F."/>
            <person name="Magnuson J."/>
            <person name="Mondo S."/>
            <person name="Nolan M."/>
            <person name="Ohm R."/>
            <person name="Pangilinan J."/>
            <person name="Park H.-J."/>
            <person name="Ramirez L."/>
            <person name="Alfaro M."/>
            <person name="Sun H."/>
            <person name="Tritt A."/>
            <person name="Yoshinaga Y."/>
            <person name="Zwiers L.-H."/>
            <person name="Turgeon B."/>
            <person name="Goodwin S."/>
            <person name="Spatafora J."/>
            <person name="Crous P."/>
            <person name="Grigoriev I."/>
        </authorList>
    </citation>
    <scope>NUCLEOTIDE SEQUENCE</scope>
    <source>
        <strain evidence="2">CBS 122367</strain>
    </source>
</reference>
<evidence type="ECO:0000256" key="1">
    <source>
        <dbReference type="SAM" id="MobiDB-lite"/>
    </source>
</evidence>
<gene>
    <name evidence="2" type="ORF">K458DRAFT_418255</name>
</gene>
<evidence type="ECO:0000313" key="3">
    <source>
        <dbReference type="Proteomes" id="UP000799291"/>
    </source>
</evidence>
<keyword evidence="3" id="KW-1185">Reference proteome</keyword>
<dbReference type="Proteomes" id="UP000799291">
    <property type="component" value="Unassembled WGS sequence"/>
</dbReference>
<feature type="region of interest" description="Disordered" evidence="1">
    <location>
        <begin position="709"/>
        <end position="745"/>
    </location>
</feature>
<feature type="region of interest" description="Disordered" evidence="1">
    <location>
        <begin position="214"/>
        <end position="445"/>
    </location>
</feature>
<name>A0A6G1J179_9PLEO</name>
<feature type="compositionally biased region" description="Basic and acidic residues" evidence="1">
    <location>
        <begin position="715"/>
        <end position="726"/>
    </location>
</feature>